<accession>A0A1M6KW81</accession>
<dbReference type="InterPro" id="IPR003488">
    <property type="entry name" value="DprA"/>
</dbReference>
<proteinExistence type="inferred from homology"/>
<organism evidence="3 4">
    <name type="scientific">Dethiosulfatibacter aminovorans DSM 17477</name>
    <dbReference type="NCBI Taxonomy" id="1121476"/>
    <lineage>
        <taxon>Bacteria</taxon>
        <taxon>Bacillati</taxon>
        <taxon>Bacillota</taxon>
        <taxon>Tissierellia</taxon>
        <taxon>Dethiosulfatibacter</taxon>
    </lineage>
</organism>
<dbReference type="AlphaFoldDB" id="A0A1M6KW81"/>
<dbReference type="Pfam" id="PF02481">
    <property type="entry name" value="DNA_processg_A"/>
    <property type="match status" value="1"/>
</dbReference>
<evidence type="ECO:0000259" key="2">
    <source>
        <dbReference type="Pfam" id="PF02481"/>
    </source>
</evidence>
<dbReference type="Gene3D" id="3.40.50.450">
    <property type="match status" value="1"/>
</dbReference>
<evidence type="ECO:0000256" key="1">
    <source>
        <dbReference type="ARBA" id="ARBA00006525"/>
    </source>
</evidence>
<dbReference type="OrthoDB" id="9785707at2"/>
<dbReference type="SUPFAM" id="SSF102405">
    <property type="entry name" value="MCP/YpsA-like"/>
    <property type="match status" value="1"/>
</dbReference>
<dbReference type="STRING" id="1121476.SAMN02745751_03004"/>
<evidence type="ECO:0000313" key="4">
    <source>
        <dbReference type="Proteomes" id="UP000184052"/>
    </source>
</evidence>
<sequence>MHYSDVLKLNLVEGLGRKTILKLKESFSSEFLEKLEFKDMIDIINEMTGRKSVRYDYDTIQIETEKILEKCYDENIRIYTCFDDDFPEKFKEIGYDSPVLIFVKGDETMLHDRCNVAVVGTRNPSKRGFDLGVKYSEALSEKGISIISGLALGCDTAAHTGALNMGGRTLVTLPSGIGNVYPRANIQLYNDIMEKGGCIISENNPGEPPRKYDFINRDRLQAALSEGVLIMESSLSSGTFHTYNYSIKYNKKISCSIHEVEDESNMELNEKIRNYKTGSAICNIMDLEKWIDKLGLEVL</sequence>
<keyword evidence="4" id="KW-1185">Reference proteome</keyword>
<dbReference type="PANTHER" id="PTHR43022">
    <property type="entry name" value="PROTEIN SMF"/>
    <property type="match status" value="1"/>
</dbReference>
<dbReference type="EMBL" id="FQZL01000028">
    <property type="protein sequence ID" value="SHJ63154.1"/>
    <property type="molecule type" value="Genomic_DNA"/>
</dbReference>
<feature type="domain" description="Smf/DprA SLOG" evidence="2">
    <location>
        <begin position="78"/>
        <end position="274"/>
    </location>
</feature>
<reference evidence="3 4" key="1">
    <citation type="submission" date="2016-11" db="EMBL/GenBank/DDBJ databases">
        <authorList>
            <person name="Jaros S."/>
            <person name="Januszkiewicz K."/>
            <person name="Wedrychowicz H."/>
        </authorList>
    </citation>
    <scope>NUCLEOTIDE SEQUENCE [LARGE SCALE GENOMIC DNA]</scope>
    <source>
        <strain evidence="3 4">DSM 17477</strain>
    </source>
</reference>
<dbReference type="GO" id="GO:0009294">
    <property type="term" value="P:DNA-mediated transformation"/>
    <property type="evidence" value="ECO:0007669"/>
    <property type="project" value="InterPro"/>
</dbReference>
<comment type="similarity">
    <text evidence="1">Belongs to the DprA/Smf family.</text>
</comment>
<gene>
    <name evidence="3" type="ORF">SAMN02745751_03004</name>
</gene>
<protein>
    <submittedName>
        <fullName evidence="3">DNA processing protein</fullName>
    </submittedName>
</protein>
<dbReference type="PANTHER" id="PTHR43022:SF1">
    <property type="entry name" value="PROTEIN SMF"/>
    <property type="match status" value="1"/>
</dbReference>
<dbReference type="InterPro" id="IPR057666">
    <property type="entry name" value="DrpA_SLOG"/>
</dbReference>
<name>A0A1M6KW81_9FIRM</name>
<dbReference type="Proteomes" id="UP000184052">
    <property type="component" value="Unassembled WGS sequence"/>
</dbReference>
<evidence type="ECO:0000313" key="3">
    <source>
        <dbReference type="EMBL" id="SHJ63154.1"/>
    </source>
</evidence>
<dbReference type="RefSeq" id="WP_073050385.1">
    <property type="nucleotide sequence ID" value="NZ_FQZL01000028.1"/>
</dbReference>